<feature type="domain" description="Radical SAM core" evidence="10">
    <location>
        <begin position="149"/>
        <end position="379"/>
    </location>
</feature>
<comment type="similarity">
    <text evidence="8">Belongs to the methylthiotransferase family. RimO subfamily.</text>
</comment>
<dbReference type="InterPro" id="IPR012340">
    <property type="entry name" value="NA-bd_OB-fold"/>
</dbReference>
<feature type="domain" description="MTTase N-terminal" evidence="9">
    <location>
        <begin position="9"/>
        <end position="125"/>
    </location>
</feature>
<dbReference type="InterPro" id="IPR007197">
    <property type="entry name" value="rSAM"/>
</dbReference>
<dbReference type="InterPro" id="IPR058240">
    <property type="entry name" value="rSAM_sf"/>
</dbReference>
<comment type="subcellular location">
    <subcellularLocation>
        <location evidence="8">Cytoplasm</location>
    </subcellularLocation>
</comment>
<keyword evidence="11" id="KW-0689">Ribosomal protein</keyword>
<dbReference type="InterPro" id="IPR002792">
    <property type="entry name" value="TRAM_dom"/>
</dbReference>
<feature type="binding site" evidence="8">
    <location>
        <position position="163"/>
    </location>
    <ligand>
        <name>[4Fe-4S] cluster</name>
        <dbReference type="ChEBI" id="CHEBI:49883"/>
        <label>2</label>
        <note>4Fe-4S-S-AdoMet</note>
    </ligand>
</feature>
<dbReference type="InterPro" id="IPR023404">
    <property type="entry name" value="rSAM_horseshoe"/>
</dbReference>
<dbReference type="Pfam" id="PF18693">
    <property type="entry name" value="TRAM_2"/>
    <property type="match status" value="1"/>
</dbReference>
<dbReference type="Pfam" id="PF00919">
    <property type="entry name" value="UPF0004"/>
    <property type="match status" value="1"/>
</dbReference>
<dbReference type="PROSITE" id="PS01278">
    <property type="entry name" value="MTTASE_RADICAL"/>
    <property type="match status" value="1"/>
</dbReference>
<dbReference type="Proteomes" id="UP001431776">
    <property type="component" value="Unassembled WGS sequence"/>
</dbReference>
<feature type="binding site" evidence="8">
    <location>
        <position position="167"/>
    </location>
    <ligand>
        <name>[4Fe-4S] cluster</name>
        <dbReference type="ChEBI" id="CHEBI:49883"/>
        <label>2</label>
        <note>4Fe-4S-S-AdoMet</note>
    </ligand>
</feature>
<keyword evidence="5 8" id="KW-0479">Metal-binding</keyword>
<proteinExistence type="inferred from homology"/>
<dbReference type="InterPro" id="IPR013848">
    <property type="entry name" value="Methylthiotransferase_N"/>
</dbReference>
<dbReference type="CDD" id="cd01335">
    <property type="entry name" value="Radical_SAM"/>
    <property type="match status" value="1"/>
</dbReference>
<keyword evidence="12" id="KW-1185">Reference proteome</keyword>
<dbReference type="PANTHER" id="PTHR43837:SF1">
    <property type="entry name" value="RIBOSOMAL PROTEIN US12 METHYLTHIOTRANSFERASE RIMO"/>
    <property type="match status" value="1"/>
</dbReference>
<evidence type="ECO:0000313" key="11">
    <source>
        <dbReference type="EMBL" id="MDI6450773.1"/>
    </source>
</evidence>
<dbReference type="Gene3D" id="3.80.30.20">
    <property type="entry name" value="tm_1862 like domain"/>
    <property type="match status" value="1"/>
</dbReference>
<dbReference type="InterPro" id="IPR005840">
    <property type="entry name" value="Ribosomal_uS12_MeSTrfase_RimO"/>
</dbReference>
<dbReference type="NCBIfam" id="TIGR01125">
    <property type="entry name" value="30S ribosomal protein S12 methylthiotransferase RimO"/>
    <property type="match status" value="1"/>
</dbReference>
<evidence type="ECO:0000256" key="5">
    <source>
        <dbReference type="ARBA" id="ARBA00022723"/>
    </source>
</evidence>
<dbReference type="GO" id="GO:0005829">
    <property type="term" value="C:cytosol"/>
    <property type="evidence" value="ECO:0007669"/>
    <property type="project" value="TreeGrafter"/>
</dbReference>
<sequence>MTRKRSKDVTIGFIALGCPKNVVDSERMLAHLVEAGFLIAADPSQADAVIINTCGFIEPAKVESLDAVAQAVADKRKGRVKKVIVAGCLSQRLGEHLLEEAEGVDAVVGLEHRDDIARIVRQALSAGTPTVYRDQTSPAVADDRVRLRIGPAHSAYLRISEGCDHRCSFCTIPAIRGPFRSKPVELVLEEARELVASGAVELNVIGQDTTIYGRDLKMAAGLARLLPELQKIAGLAWIRLLYAYPKGITEDLIEAIARCDKVLHYLDIPIQHAADKVLRAMRRPDTQAGLKAMIERLRTAIPDVVLRTTVIVGFPGEGDEDFAELLEFVKWAQFDALGAFTFFPETGTPAAGFPDQVPDDVKQDRLDALMLAQQEIAFTKNRARVGSRVTCLIDSVEPQGVGYGRFYGQAPDIDGVCIVTNCTAAPGGWAEGTVVGTRDYDLLVEQI</sequence>
<feature type="binding site" evidence="8">
    <location>
        <position position="18"/>
    </location>
    <ligand>
        <name>[4Fe-4S] cluster</name>
        <dbReference type="ChEBI" id="CHEBI:49883"/>
        <label>1</label>
    </ligand>
</feature>
<comment type="caution">
    <text evidence="11">The sequence shown here is derived from an EMBL/GenBank/DDBJ whole genome shotgun (WGS) entry which is preliminary data.</text>
</comment>
<dbReference type="EMBL" id="JASCXX010000024">
    <property type="protein sequence ID" value="MDI6450773.1"/>
    <property type="molecule type" value="Genomic_DNA"/>
</dbReference>
<keyword evidence="1 8" id="KW-0004">4Fe-4S</keyword>
<dbReference type="PROSITE" id="PS51918">
    <property type="entry name" value="RADICAL_SAM"/>
    <property type="match status" value="1"/>
</dbReference>
<gene>
    <name evidence="8 11" type="primary">rimO</name>
    <name evidence="11" type="ORF">QJ522_17065</name>
</gene>
<comment type="function">
    <text evidence="8">Catalyzes the methylthiolation of an aspartic acid residue of ribosomal protein uS12.</text>
</comment>
<dbReference type="InterPro" id="IPR005839">
    <property type="entry name" value="Methylthiotransferase"/>
</dbReference>
<dbReference type="GO" id="GO:0046872">
    <property type="term" value="F:metal ion binding"/>
    <property type="evidence" value="ECO:0007669"/>
    <property type="project" value="UniProtKB-KW"/>
</dbReference>
<keyword evidence="11" id="KW-0687">Ribonucleoprotein</keyword>
<dbReference type="InterPro" id="IPR038135">
    <property type="entry name" value="Methylthiotransferase_N_sf"/>
</dbReference>
<evidence type="ECO:0000256" key="8">
    <source>
        <dbReference type="HAMAP-Rule" id="MF_01865"/>
    </source>
</evidence>
<evidence type="ECO:0000256" key="7">
    <source>
        <dbReference type="ARBA" id="ARBA00023014"/>
    </source>
</evidence>
<dbReference type="GO" id="GO:0103039">
    <property type="term" value="F:protein methylthiotransferase activity"/>
    <property type="evidence" value="ECO:0007669"/>
    <property type="project" value="UniProtKB-EC"/>
</dbReference>
<evidence type="ECO:0000259" key="9">
    <source>
        <dbReference type="PROSITE" id="PS51449"/>
    </source>
</evidence>
<evidence type="ECO:0000256" key="4">
    <source>
        <dbReference type="ARBA" id="ARBA00022691"/>
    </source>
</evidence>
<dbReference type="SMART" id="SM00729">
    <property type="entry name" value="Elp3"/>
    <property type="match status" value="1"/>
</dbReference>
<dbReference type="HAMAP" id="MF_01865">
    <property type="entry name" value="MTTase_RimO"/>
    <property type="match status" value="1"/>
</dbReference>
<evidence type="ECO:0000256" key="6">
    <source>
        <dbReference type="ARBA" id="ARBA00023004"/>
    </source>
</evidence>
<evidence type="ECO:0000259" key="10">
    <source>
        <dbReference type="PROSITE" id="PS51918"/>
    </source>
</evidence>
<dbReference type="PROSITE" id="PS51449">
    <property type="entry name" value="MTTASE_N"/>
    <property type="match status" value="1"/>
</dbReference>
<dbReference type="GO" id="GO:0006400">
    <property type="term" value="P:tRNA modification"/>
    <property type="evidence" value="ECO:0007669"/>
    <property type="project" value="InterPro"/>
</dbReference>
<keyword evidence="3 8" id="KW-0808">Transferase</keyword>
<dbReference type="InterPro" id="IPR006638">
    <property type="entry name" value="Elp3/MiaA/NifB-like_rSAM"/>
</dbReference>
<dbReference type="SFLD" id="SFLDG01082">
    <property type="entry name" value="B12-binding_domain_containing"/>
    <property type="match status" value="1"/>
</dbReference>
<name>A0AAW6TYE9_9BACT</name>
<dbReference type="SFLD" id="SFLDF00274">
    <property type="entry name" value="ribosomal_protein_S12_methylth"/>
    <property type="match status" value="1"/>
</dbReference>
<reference evidence="11" key="1">
    <citation type="submission" date="2023-05" db="EMBL/GenBank/DDBJ databases">
        <title>Anaerotaeda fermentans gen. nov., sp. nov., a novel anaerobic planctomycete of the new family within the order Sedimentisphaerales isolated from Taman Peninsula, Russia.</title>
        <authorList>
            <person name="Khomyakova M.A."/>
            <person name="Merkel A.Y."/>
            <person name="Slobodkin A.I."/>
        </authorList>
    </citation>
    <scope>NUCLEOTIDE SEQUENCE</scope>
    <source>
        <strain evidence="11">M17dextr</strain>
    </source>
</reference>
<organism evidence="11 12">
    <name type="scientific">Anaerobaca lacustris</name>
    <dbReference type="NCBI Taxonomy" id="3044600"/>
    <lineage>
        <taxon>Bacteria</taxon>
        <taxon>Pseudomonadati</taxon>
        <taxon>Planctomycetota</taxon>
        <taxon>Phycisphaerae</taxon>
        <taxon>Sedimentisphaerales</taxon>
        <taxon>Anaerobacaceae</taxon>
        <taxon>Anaerobaca</taxon>
    </lineage>
</organism>
<keyword evidence="7 8" id="KW-0411">Iron-sulfur</keyword>
<dbReference type="Gene3D" id="2.40.50.140">
    <property type="entry name" value="Nucleic acid-binding proteins"/>
    <property type="match status" value="1"/>
</dbReference>
<keyword evidence="2 8" id="KW-0963">Cytoplasm</keyword>
<dbReference type="InterPro" id="IPR020612">
    <property type="entry name" value="Methylthiotransferase_CS"/>
</dbReference>
<dbReference type="GO" id="GO:0051539">
    <property type="term" value="F:4 iron, 4 sulfur cluster binding"/>
    <property type="evidence" value="ECO:0007669"/>
    <property type="project" value="UniProtKB-UniRule"/>
</dbReference>
<accession>A0AAW6TYE9</accession>
<keyword evidence="6 8" id="KW-0408">Iron</keyword>
<dbReference type="Gene3D" id="3.40.50.12160">
    <property type="entry name" value="Methylthiotransferase, N-terminal domain"/>
    <property type="match status" value="1"/>
</dbReference>
<feature type="binding site" evidence="8">
    <location>
        <position position="170"/>
    </location>
    <ligand>
        <name>[4Fe-4S] cluster</name>
        <dbReference type="ChEBI" id="CHEBI:49883"/>
        <label>2</label>
        <note>4Fe-4S-S-AdoMet</note>
    </ligand>
</feature>
<dbReference type="RefSeq" id="WP_349246183.1">
    <property type="nucleotide sequence ID" value="NZ_JASCXX010000024.1"/>
</dbReference>
<protein>
    <recommendedName>
        <fullName evidence="8">Ribosomal protein uS12 methylthiotransferase RimO</fullName>
        <shortName evidence="8">uS12 MTTase</shortName>
        <shortName evidence="8">uS12 methylthiotransferase</shortName>
        <ecNumber evidence="8">2.8.4.4</ecNumber>
    </recommendedName>
    <alternativeName>
        <fullName evidence="8">Ribosomal protein uS12 (aspartate-C(3))-methylthiotransferase</fullName>
    </alternativeName>
    <alternativeName>
        <fullName evidence="8">Ribosome maturation factor RimO</fullName>
    </alternativeName>
</protein>
<dbReference type="SUPFAM" id="SSF102114">
    <property type="entry name" value="Radical SAM enzymes"/>
    <property type="match status" value="1"/>
</dbReference>
<evidence type="ECO:0000256" key="1">
    <source>
        <dbReference type="ARBA" id="ARBA00022485"/>
    </source>
</evidence>
<comment type="catalytic activity">
    <reaction evidence="8">
        <text>L-aspartate(89)-[ribosomal protein uS12]-hydrogen + (sulfur carrier)-SH + AH2 + 2 S-adenosyl-L-methionine = 3-methylsulfanyl-L-aspartate(89)-[ribosomal protein uS12]-hydrogen + (sulfur carrier)-H + 5'-deoxyadenosine + L-methionine + A + S-adenosyl-L-homocysteine + 2 H(+)</text>
        <dbReference type="Rhea" id="RHEA:37087"/>
        <dbReference type="Rhea" id="RHEA-COMP:10460"/>
        <dbReference type="Rhea" id="RHEA-COMP:10461"/>
        <dbReference type="Rhea" id="RHEA-COMP:14737"/>
        <dbReference type="Rhea" id="RHEA-COMP:14739"/>
        <dbReference type="ChEBI" id="CHEBI:13193"/>
        <dbReference type="ChEBI" id="CHEBI:15378"/>
        <dbReference type="ChEBI" id="CHEBI:17319"/>
        <dbReference type="ChEBI" id="CHEBI:17499"/>
        <dbReference type="ChEBI" id="CHEBI:29917"/>
        <dbReference type="ChEBI" id="CHEBI:29961"/>
        <dbReference type="ChEBI" id="CHEBI:57844"/>
        <dbReference type="ChEBI" id="CHEBI:57856"/>
        <dbReference type="ChEBI" id="CHEBI:59789"/>
        <dbReference type="ChEBI" id="CHEBI:64428"/>
        <dbReference type="ChEBI" id="CHEBI:73599"/>
        <dbReference type="EC" id="2.8.4.4"/>
    </reaction>
</comment>
<dbReference type="AlphaFoldDB" id="A0AAW6TYE9"/>
<dbReference type="Pfam" id="PF04055">
    <property type="entry name" value="Radical_SAM"/>
    <property type="match status" value="1"/>
</dbReference>
<evidence type="ECO:0000256" key="3">
    <source>
        <dbReference type="ARBA" id="ARBA00022679"/>
    </source>
</evidence>
<dbReference type="EC" id="2.8.4.4" evidence="8"/>
<feature type="binding site" evidence="8">
    <location>
        <position position="88"/>
    </location>
    <ligand>
        <name>[4Fe-4S] cluster</name>
        <dbReference type="ChEBI" id="CHEBI:49883"/>
        <label>1</label>
    </ligand>
</feature>
<dbReference type="SFLD" id="SFLDS00029">
    <property type="entry name" value="Radical_SAM"/>
    <property type="match status" value="1"/>
</dbReference>
<evidence type="ECO:0000256" key="2">
    <source>
        <dbReference type="ARBA" id="ARBA00022490"/>
    </source>
</evidence>
<dbReference type="GO" id="GO:0035599">
    <property type="term" value="F:aspartic acid methylthiotransferase activity"/>
    <property type="evidence" value="ECO:0007669"/>
    <property type="project" value="TreeGrafter"/>
</dbReference>
<keyword evidence="4 8" id="KW-0949">S-adenosyl-L-methionine</keyword>
<feature type="binding site" evidence="8">
    <location>
        <position position="54"/>
    </location>
    <ligand>
        <name>[4Fe-4S] cluster</name>
        <dbReference type="ChEBI" id="CHEBI:49883"/>
        <label>1</label>
    </ligand>
</feature>
<dbReference type="PANTHER" id="PTHR43837">
    <property type="entry name" value="RIBOSOMAL PROTEIN S12 METHYLTHIOTRANSFERASE RIMO"/>
    <property type="match status" value="1"/>
</dbReference>
<dbReference type="GO" id="GO:0005840">
    <property type="term" value="C:ribosome"/>
    <property type="evidence" value="ECO:0007669"/>
    <property type="project" value="UniProtKB-KW"/>
</dbReference>
<evidence type="ECO:0000313" key="12">
    <source>
        <dbReference type="Proteomes" id="UP001431776"/>
    </source>
</evidence>
<dbReference type="SFLD" id="SFLDG01061">
    <property type="entry name" value="methylthiotransferase"/>
    <property type="match status" value="1"/>
</dbReference>
<comment type="cofactor">
    <cofactor evidence="8">
        <name>[4Fe-4S] cluster</name>
        <dbReference type="ChEBI" id="CHEBI:49883"/>
    </cofactor>
    <text evidence="8">Binds 2 [4Fe-4S] clusters. One cluster is coordinated with 3 cysteines and an exchangeable S-adenosyl-L-methionine.</text>
</comment>
<dbReference type="NCBIfam" id="TIGR00089">
    <property type="entry name" value="MiaB/RimO family radical SAM methylthiotransferase"/>
    <property type="match status" value="1"/>
</dbReference>
<dbReference type="FunFam" id="3.80.30.20:FF:000001">
    <property type="entry name" value="tRNA-2-methylthio-N(6)-dimethylallyladenosine synthase 2"/>
    <property type="match status" value="1"/>
</dbReference>